<gene>
    <name evidence="1" type="ORF">H8S67_14595</name>
</gene>
<evidence type="ECO:0000313" key="1">
    <source>
        <dbReference type="EMBL" id="MBC5605889.1"/>
    </source>
</evidence>
<comment type="caution">
    <text evidence="1">The sequence shown here is derived from an EMBL/GenBank/DDBJ whole genome shotgun (WGS) entry which is preliminary data.</text>
</comment>
<organism evidence="1 2">
    <name type="scientific">Bacteroides difficilis</name>
    <dbReference type="NCBI Taxonomy" id="2763021"/>
    <lineage>
        <taxon>Bacteria</taxon>
        <taxon>Pseudomonadati</taxon>
        <taxon>Bacteroidota</taxon>
        <taxon>Bacteroidia</taxon>
        <taxon>Bacteroidales</taxon>
        <taxon>Bacteroidaceae</taxon>
        <taxon>Bacteroides</taxon>
    </lineage>
</organism>
<keyword evidence="2" id="KW-1185">Reference proteome</keyword>
<name>A0ABR7CDL9_9BACE</name>
<proteinExistence type="predicted"/>
<dbReference type="EMBL" id="JACOOE010000007">
    <property type="protein sequence ID" value="MBC5605889.1"/>
    <property type="molecule type" value="Genomic_DNA"/>
</dbReference>
<protein>
    <submittedName>
        <fullName evidence="1">Uncharacterized protein</fullName>
    </submittedName>
</protein>
<dbReference type="RefSeq" id="WP_186967774.1">
    <property type="nucleotide sequence ID" value="NZ_JACOOE010000007.1"/>
</dbReference>
<evidence type="ECO:0000313" key="2">
    <source>
        <dbReference type="Proteomes" id="UP000600600"/>
    </source>
</evidence>
<dbReference type="Proteomes" id="UP000600600">
    <property type="component" value="Unassembled WGS sequence"/>
</dbReference>
<sequence>MTSKKIKELKKGEYFRLKDCDSSPVWIKGEYVRSDKKYSTYKFEDVNHERLFSPDKIVFTDFEF</sequence>
<accession>A0ABR7CDL9</accession>
<reference evidence="1 2" key="1">
    <citation type="submission" date="2020-08" db="EMBL/GenBank/DDBJ databases">
        <title>Genome public.</title>
        <authorList>
            <person name="Liu C."/>
            <person name="Sun Q."/>
        </authorList>
    </citation>
    <scope>NUCLEOTIDE SEQUENCE [LARGE SCALE GENOMIC DNA]</scope>
    <source>
        <strain evidence="1 2">M27</strain>
    </source>
</reference>